<comment type="caution">
    <text evidence="1">The sequence shown here is derived from an EMBL/GenBank/DDBJ whole genome shotgun (WGS) entry which is preliminary data.</text>
</comment>
<protein>
    <submittedName>
        <fullName evidence="1">Hydrogenase maturation protease</fullName>
    </submittedName>
</protein>
<dbReference type="PANTHER" id="PTHR30302">
    <property type="entry name" value="HYDROGENASE 1 MATURATION PROTEASE"/>
    <property type="match status" value="1"/>
</dbReference>
<dbReference type="PANTHER" id="PTHR30302:SF5">
    <property type="entry name" value="SLR1876 PROTEIN"/>
    <property type="match status" value="1"/>
</dbReference>
<dbReference type="GO" id="GO:0016485">
    <property type="term" value="P:protein processing"/>
    <property type="evidence" value="ECO:0007669"/>
    <property type="project" value="TreeGrafter"/>
</dbReference>
<reference evidence="1" key="1">
    <citation type="journal article" date="2020" name="mSystems">
        <title>Genome- and Community-Level Interaction Insights into Carbon Utilization and Element Cycling Functions of Hydrothermarchaeota in Hydrothermal Sediment.</title>
        <authorList>
            <person name="Zhou Z."/>
            <person name="Liu Y."/>
            <person name="Xu W."/>
            <person name="Pan J."/>
            <person name="Luo Z.H."/>
            <person name="Li M."/>
        </authorList>
    </citation>
    <scope>NUCLEOTIDE SEQUENCE [LARGE SCALE GENOMIC DNA]</scope>
    <source>
        <strain evidence="1">SpSt-573</strain>
    </source>
</reference>
<organism evidence="1">
    <name type="scientific">Anaerolinea thermolimosa</name>
    <dbReference type="NCBI Taxonomy" id="229919"/>
    <lineage>
        <taxon>Bacteria</taxon>
        <taxon>Bacillati</taxon>
        <taxon>Chloroflexota</taxon>
        <taxon>Anaerolineae</taxon>
        <taxon>Anaerolineales</taxon>
        <taxon>Anaerolineaceae</taxon>
        <taxon>Anaerolinea</taxon>
    </lineage>
</organism>
<dbReference type="InterPro" id="IPR000671">
    <property type="entry name" value="Peptidase_A31"/>
</dbReference>
<dbReference type="InterPro" id="IPR023430">
    <property type="entry name" value="Pept_HybD-like_dom_sf"/>
</dbReference>
<dbReference type="NCBIfam" id="TIGR00072">
    <property type="entry name" value="hydrog_prot"/>
    <property type="match status" value="1"/>
</dbReference>
<name>A0A7C4PKB0_9CHLR</name>
<keyword evidence="1" id="KW-0645">Protease</keyword>
<evidence type="ECO:0000313" key="1">
    <source>
        <dbReference type="EMBL" id="HGS21086.1"/>
    </source>
</evidence>
<dbReference type="SUPFAM" id="SSF53163">
    <property type="entry name" value="HybD-like"/>
    <property type="match status" value="1"/>
</dbReference>
<gene>
    <name evidence="1" type="ORF">ENT37_04370</name>
</gene>
<keyword evidence="1" id="KW-0378">Hydrolase</keyword>
<dbReference type="AlphaFoldDB" id="A0A7C4PKB0"/>
<proteinExistence type="predicted"/>
<accession>A0A7C4PKB0</accession>
<dbReference type="EMBL" id="DSYK01000224">
    <property type="protein sequence ID" value="HGS21086.1"/>
    <property type="molecule type" value="Genomic_DNA"/>
</dbReference>
<dbReference type="GO" id="GO:0008047">
    <property type="term" value="F:enzyme activator activity"/>
    <property type="evidence" value="ECO:0007669"/>
    <property type="project" value="InterPro"/>
</dbReference>
<sequence length="158" mass="17620">MRALVIAYGNTDRQDDGVAWHILRELAQQLGAFLPLSPAEECEKEIGNIHLRYMLQLIPEIADDFQHYDRVVFIDAHTGNVKDDLHLENLPATYQPSPLTHHLTPSSCLAIAEALHHTTPQALLVSVRGYEFGFSSTLSENCARLVPPAARAILEWLG</sequence>
<dbReference type="Gene3D" id="3.40.50.1450">
    <property type="entry name" value="HybD-like"/>
    <property type="match status" value="1"/>
</dbReference>
<dbReference type="GO" id="GO:0004175">
    <property type="term" value="F:endopeptidase activity"/>
    <property type="evidence" value="ECO:0007669"/>
    <property type="project" value="TreeGrafter"/>
</dbReference>